<dbReference type="GO" id="GO:0005829">
    <property type="term" value="C:cytosol"/>
    <property type="evidence" value="ECO:0007669"/>
    <property type="project" value="TreeGrafter"/>
</dbReference>
<evidence type="ECO:0000256" key="6">
    <source>
        <dbReference type="PROSITE-ProRule" id="PRU00169"/>
    </source>
</evidence>
<evidence type="ECO:0000256" key="7">
    <source>
        <dbReference type="PROSITE-ProRule" id="PRU01091"/>
    </source>
</evidence>
<dbReference type="AlphaFoldDB" id="B9E254"/>
<dbReference type="InterPro" id="IPR011006">
    <property type="entry name" value="CheY-like_superfamily"/>
</dbReference>
<keyword evidence="6" id="KW-0597">Phosphoprotein</keyword>
<dbReference type="InterPro" id="IPR016032">
    <property type="entry name" value="Sig_transdc_resp-reg_C-effctor"/>
</dbReference>
<comment type="function">
    <text evidence="5">May play the central regulatory role in sporulation. It may be an element of the effector pathway responsible for the activation of sporulation genes in response to nutritional stress. Spo0A may act in concert with spo0H (a sigma factor) to control the expression of some genes that are critical to the sporulation process.</text>
</comment>
<evidence type="ECO:0000256" key="3">
    <source>
        <dbReference type="ARBA" id="ARBA00023125"/>
    </source>
</evidence>
<protein>
    <recommendedName>
        <fullName evidence="1">Stage 0 sporulation protein A homolog</fullName>
    </recommendedName>
</protein>
<feature type="DNA-binding region" description="OmpR/PhoB-type" evidence="7">
    <location>
        <begin position="131"/>
        <end position="231"/>
    </location>
</feature>
<accession>B9E254</accession>
<dbReference type="Gene3D" id="1.10.10.10">
    <property type="entry name" value="Winged helix-like DNA-binding domain superfamily/Winged helix DNA-binding domain"/>
    <property type="match status" value="1"/>
</dbReference>
<evidence type="ECO:0000256" key="4">
    <source>
        <dbReference type="ARBA" id="ARBA00023163"/>
    </source>
</evidence>
<reference evidence="11" key="1">
    <citation type="submission" date="2005-09" db="EMBL/GenBank/DDBJ databases">
        <title>Complete genome sequence of Clostridium kluyveri and comparative genomics of Clostridia species.</title>
        <authorList>
            <person name="Inui M."/>
            <person name="Nonaka H."/>
            <person name="Shinoda Y."/>
            <person name="Ikenaga Y."/>
            <person name="Abe M."/>
            <person name="Naito K."/>
            <person name="Vertes A.A."/>
            <person name="Yukawa H."/>
        </authorList>
    </citation>
    <scope>NUCLEOTIDE SEQUENCE [LARGE SCALE GENOMIC DNA]</scope>
    <source>
        <strain evidence="11">NBRC 12016</strain>
    </source>
</reference>
<dbReference type="HOGENOM" id="CLU_000445_30_3_9"/>
<dbReference type="InterPro" id="IPR039420">
    <property type="entry name" value="WalR-like"/>
</dbReference>
<organism evidence="10 11">
    <name type="scientific">Clostridium kluyveri (strain NBRC 12016)</name>
    <dbReference type="NCBI Taxonomy" id="583346"/>
    <lineage>
        <taxon>Bacteria</taxon>
        <taxon>Bacillati</taxon>
        <taxon>Bacillota</taxon>
        <taxon>Clostridia</taxon>
        <taxon>Eubacteriales</taxon>
        <taxon>Clostridiaceae</taxon>
        <taxon>Clostridium</taxon>
    </lineage>
</organism>
<dbReference type="GO" id="GO:0006355">
    <property type="term" value="P:regulation of DNA-templated transcription"/>
    <property type="evidence" value="ECO:0007669"/>
    <property type="project" value="InterPro"/>
</dbReference>
<evidence type="ECO:0000313" key="10">
    <source>
        <dbReference type="EMBL" id="BAH06579.1"/>
    </source>
</evidence>
<feature type="domain" description="Response regulatory" evidence="8">
    <location>
        <begin position="8"/>
        <end position="121"/>
    </location>
</feature>
<feature type="modified residue" description="4-aspartylphosphate" evidence="6">
    <location>
        <position position="57"/>
    </location>
</feature>
<evidence type="ECO:0000259" key="8">
    <source>
        <dbReference type="PROSITE" id="PS50110"/>
    </source>
</evidence>
<dbReference type="PANTHER" id="PTHR48111">
    <property type="entry name" value="REGULATOR OF RPOS"/>
    <property type="match status" value="1"/>
</dbReference>
<dbReference type="Gene3D" id="6.10.250.690">
    <property type="match status" value="1"/>
</dbReference>
<name>B9E254_CLOK1</name>
<feature type="domain" description="OmpR/PhoB-type" evidence="9">
    <location>
        <begin position="131"/>
        <end position="231"/>
    </location>
</feature>
<keyword evidence="3 7" id="KW-0238">DNA-binding</keyword>
<dbReference type="GO" id="GO:0032993">
    <property type="term" value="C:protein-DNA complex"/>
    <property type="evidence" value="ECO:0007669"/>
    <property type="project" value="TreeGrafter"/>
</dbReference>
<dbReference type="Pfam" id="PF00072">
    <property type="entry name" value="Response_reg"/>
    <property type="match status" value="1"/>
</dbReference>
<dbReference type="KEGG" id="ckr:CKR_1528"/>
<evidence type="ECO:0000256" key="1">
    <source>
        <dbReference type="ARBA" id="ARBA00018672"/>
    </source>
</evidence>
<dbReference type="CDD" id="cd17574">
    <property type="entry name" value="REC_OmpR"/>
    <property type="match status" value="1"/>
</dbReference>
<dbReference type="PROSITE" id="PS51755">
    <property type="entry name" value="OMPR_PHOB"/>
    <property type="match status" value="1"/>
</dbReference>
<dbReference type="Pfam" id="PF00486">
    <property type="entry name" value="Trans_reg_C"/>
    <property type="match status" value="1"/>
</dbReference>
<dbReference type="InterPro" id="IPR036388">
    <property type="entry name" value="WH-like_DNA-bd_sf"/>
</dbReference>
<sequence length="236" mass="27230">MEVANLSKILLLEDDKALALGIEFTLMDEGYDVVKCSYAREAVEAFNSEVFDILVLDIMLPDGNGYDVCKYVRKKSQVPVIFLTACDEEVNVVLGLDIGADDYITKPFRVKEFVSRIKAILRRTESNNYKPKIFRCKDIVLNAETLEAYKKGHDLALSMQEYKLLLLFMNNAQRVMSREEILDNLTDGSGEYFDTNTLSVYIKRIREKIEQDSSNPEYIKTKRGFGYQWDIKVERE</sequence>
<proteinExistence type="predicted"/>
<dbReference type="SMART" id="SM00448">
    <property type="entry name" value="REC"/>
    <property type="match status" value="1"/>
</dbReference>
<dbReference type="PANTHER" id="PTHR48111:SF73">
    <property type="entry name" value="ALKALINE PHOSPHATASE SYNTHESIS TRANSCRIPTIONAL REGULATORY PROTEIN PHOP"/>
    <property type="match status" value="1"/>
</dbReference>
<keyword evidence="2" id="KW-0805">Transcription regulation</keyword>
<evidence type="ECO:0000259" key="9">
    <source>
        <dbReference type="PROSITE" id="PS51755"/>
    </source>
</evidence>
<gene>
    <name evidence="10" type="ordered locus">CKR_1528</name>
</gene>
<dbReference type="SUPFAM" id="SSF52172">
    <property type="entry name" value="CheY-like"/>
    <property type="match status" value="1"/>
</dbReference>
<evidence type="ECO:0000313" key="11">
    <source>
        <dbReference type="Proteomes" id="UP000007969"/>
    </source>
</evidence>
<dbReference type="GO" id="GO:0000156">
    <property type="term" value="F:phosphorelay response regulator activity"/>
    <property type="evidence" value="ECO:0007669"/>
    <property type="project" value="TreeGrafter"/>
</dbReference>
<keyword evidence="4" id="KW-0804">Transcription</keyword>
<dbReference type="InterPro" id="IPR001867">
    <property type="entry name" value="OmpR/PhoB-type_DNA-bd"/>
</dbReference>
<dbReference type="CDD" id="cd00383">
    <property type="entry name" value="trans_reg_C"/>
    <property type="match status" value="1"/>
</dbReference>
<dbReference type="Proteomes" id="UP000007969">
    <property type="component" value="Chromosome"/>
</dbReference>
<dbReference type="PROSITE" id="PS50110">
    <property type="entry name" value="RESPONSE_REGULATORY"/>
    <property type="match status" value="1"/>
</dbReference>
<dbReference type="GO" id="GO:0000976">
    <property type="term" value="F:transcription cis-regulatory region binding"/>
    <property type="evidence" value="ECO:0007669"/>
    <property type="project" value="TreeGrafter"/>
</dbReference>
<evidence type="ECO:0000256" key="2">
    <source>
        <dbReference type="ARBA" id="ARBA00023015"/>
    </source>
</evidence>
<dbReference type="Gene3D" id="3.40.50.2300">
    <property type="match status" value="1"/>
</dbReference>
<dbReference type="SMART" id="SM00862">
    <property type="entry name" value="Trans_reg_C"/>
    <property type="match status" value="1"/>
</dbReference>
<evidence type="ECO:0000256" key="5">
    <source>
        <dbReference type="ARBA" id="ARBA00024867"/>
    </source>
</evidence>
<dbReference type="InterPro" id="IPR001789">
    <property type="entry name" value="Sig_transdc_resp-reg_receiver"/>
</dbReference>
<dbReference type="SUPFAM" id="SSF46894">
    <property type="entry name" value="C-terminal effector domain of the bipartite response regulators"/>
    <property type="match status" value="1"/>
</dbReference>
<dbReference type="EMBL" id="AP009049">
    <property type="protein sequence ID" value="BAH06579.1"/>
    <property type="molecule type" value="Genomic_DNA"/>
</dbReference>